<evidence type="ECO:0000259" key="8">
    <source>
        <dbReference type="PROSITE" id="PS50011"/>
    </source>
</evidence>
<gene>
    <name evidence="9" type="ORF">MUK42_37478</name>
</gene>
<dbReference type="FunFam" id="1.25.40.20:FF:000211">
    <property type="entry name" value="Integrin-linked protein kinase 1"/>
    <property type="match status" value="1"/>
</dbReference>
<dbReference type="InterPro" id="IPR036770">
    <property type="entry name" value="Ankyrin_rpt-contain_sf"/>
</dbReference>
<evidence type="ECO:0000256" key="6">
    <source>
        <dbReference type="PROSITE-ProRule" id="PRU00023"/>
    </source>
</evidence>
<dbReference type="FunFam" id="3.30.200.20:FF:000180">
    <property type="entry name" value="serine/threonine-protein kinase STY46-like"/>
    <property type="match status" value="1"/>
</dbReference>
<dbReference type="InterPro" id="IPR000719">
    <property type="entry name" value="Prot_kinase_dom"/>
</dbReference>
<dbReference type="Proteomes" id="UP001055439">
    <property type="component" value="Chromosome 8"/>
</dbReference>
<comment type="similarity">
    <text evidence="1">Belongs to the protein kinase superfamily. TKL Ser/Thr protein kinase family.</text>
</comment>
<keyword evidence="5" id="KW-0067">ATP-binding</keyword>
<evidence type="ECO:0000313" key="10">
    <source>
        <dbReference type="Proteomes" id="UP001055439"/>
    </source>
</evidence>
<dbReference type="OrthoDB" id="4062651at2759"/>
<proteinExistence type="inferred from homology"/>
<dbReference type="InterPro" id="IPR001245">
    <property type="entry name" value="Ser-Thr/Tyr_kinase_cat_dom"/>
</dbReference>
<evidence type="ECO:0000256" key="1">
    <source>
        <dbReference type="ARBA" id="ARBA00005843"/>
    </source>
</evidence>
<sequence>MDVVARLKRGVSRQLSLGSLSKSRFSLRRQASLDPRLGSASRFTFGRQSSLDPNRRSPVRGELGLPENLDATMRLMFMACQGDARGVEDLLKDGLDVNSIDLDGRTALHIAACEGHVDVVSLLLSWRANIDARDRWGSTASADAKYYGNDEVYGLLKARGAKTPKTRKTPMTVYNPQEVPEYELNPAELHFRRGDELQKACSLYFTEICFRYYWSQVVLKHMPLFLKEEEGTCRVAKWNGTKVSVKMLDQDASSDPDAINSFKNELTLMQKARHPNVVQFVGAVTQNLPMMIVSEHLPKGDLGSYLKKKGRLQMNKALRFALDIARHVFKLLLGINYLHECKPDPIIHCHLRPKNVLLDDGGQLKVAGFGLIKMLKISPDRYKLVNPMADTNSSYVAPELYKNEIFDKSVDSFSFGLILYEMIEGTPPFRTHTKAPEDVAKMICLEGSRPILKTRSKNYPADLNELIQECWDPQPMVRSTFTEIIMRLDKMYANCPTNRRKGNFKLPWLALTMMILQHKYVMLDDGRCFLIKISSSRLYEIPLEETAT</sequence>
<reference evidence="9" key="1">
    <citation type="submission" date="2022-05" db="EMBL/GenBank/DDBJ databases">
        <title>The Musa troglodytarum L. genome provides insights into the mechanism of non-climacteric behaviour and enrichment of carotenoids.</title>
        <authorList>
            <person name="Wang J."/>
        </authorList>
    </citation>
    <scope>NUCLEOTIDE SEQUENCE</scope>
    <source>
        <tissue evidence="9">Leaf</tissue>
    </source>
</reference>
<keyword evidence="2" id="KW-0808">Transferase</keyword>
<keyword evidence="4 9" id="KW-0418">Kinase</keyword>
<feature type="domain" description="Protein kinase" evidence="8">
    <location>
        <begin position="219"/>
        <end position="492"/>
    </location>
</feature>
<dbReference type="Gene3D" id="1.10.510.10">
    <property type="entry name" value="Transferase(Phosphotransferase) domain 1"/>
    <property type="match status" value="1"/>
</dbReference>
<dbReference type="Gene3D" id="3.30.200.20">
    <property type="entry name" value="Phosphorylase Kinase, domain 1"/>
    <property type="match status" value="1"/>
</dbReference>
<dbReference type="SUPFAM" id="SSF48403">
    <property type="entry name" value="Ankyrin repeat"/>
    <property type="match status" value="1"/>
</dbReference>
<dbReference type="PIRSF" id="PIRSF000654">
    <property type="entry name" value="Integrin-linked_kinase"/>
    <property type="match status" value="1"/>
</dbReference>
<dbReference type="PANTHER" id="PTHR44329">
    <property type="entry name" value="SERINE/THREONINE-PROTEIN KINASE TNNI3K-RELATED"/>
    <property type="match status" value="1"/>
</dbReference>
<protein>
    <submittedName>
        <fullName evidence="9">Serine threonine protein kinase</fullName>
    </submittedName>
</protein>
<name>A0A9E7KN85_9LILI</name>
<keyword evidence="3" id="KW-0547">Nucleotide-binding</keyword>
<dbReference type="GO" id="GO:0004674">
    <property type="term" value="F:protein serine/threonine kinase activity"/>
    <property type="evidence" value="ECO:0007669"/>
    <property type="project" value="TreeGrafter"/>
</dbReference>
<dbReference type="PROSITE" id="PS50088">
    <property type="entry name" value="ANK_REPEAT"/>
    <property type="match status" value="1"/>
</dbReference>
<dbReference type="InterPro" id="IPR002110">
    <property type="entry name" value="Ankyrin_rpt"/>
</dbReference>
<evidence type="ECO:0000256" key="3">
    <source>
        <dbReference type="ARBA" id="ARBA00022741"/>
    </source>
</evidence>
<dbReference type="SMART" id="SM00248">
    <property type="entry name" value="ANK"/>
    <property type="match status" value="2"/>
</dbReference>
<dbReference type="Pfam" id="PF07714">
    <property type="entry name" value="PK_Tyr_Ser-Thr"/>
    <property type="match status" value="1"/>
</dbReference>
<dbReference type="InterPro" id="IPR011009">
    <property type="entry name" value="Kinase-like_dom_sf"/>
</dbReference>
<evidence type="ECO:0000256" key="5">
    <source>
        <dbReference type="ARBA" id="ARBA00022840"/>
    </source>
</evidence>
<evidence type="ECO:0000256" key="7">
    <source>
        <dbReference type="SAM" id="MobiDB-lite"/>
    </source>
</evidence>
<evidence type="ECO:0000256" key="4">
    <source>
        <dbReference type="ARBA" id="ARBA00022777"/>
    </source>
</evidence>
<dbReference type="PROSITE" id="PS50297">
    <property type="entry name" value="ANK_REP_REGION"/>
    <property type="match status" value="1"/>
</dbReference>
<dbReference type="PANTHER" id="PTHR44329:SF7">
    <property type="entry name" value="OS02G0608500 PROTEIN"/>
    <property type="match status" value="1"/>
</dbReference>
<evidence type="ECO:0000313" key="9">
    <source>
        <dbReference type="EMBL" id="URE27473.1"/>
    </source>
</evidence>
<keyword evidence="10" id="KW-1185">Reference proteome</keyword>
<organism evidence="9 10">
    <name type="scientific">Musa troglodytarum</name>
    <name type="common">fe'i banana</name>
    <dbReference type="NCBI Taxonomy" id="320322"/>
    <lineage>
        <taxon>Eukaryota</taxon>
        <taxon>Viridiplantae</taxon>
        <taxon>Streptophyta</taxon>
        <taxon>Embryophyta</taxon>
        <taxon>Tracheophyta</taxon>
        <taxon>Spermatophyta</taxon>
        <taxon>Magnoliopsida</taxon>
        <taxon>Liliopsida</taxon>
        <taxon>Zingiberales</taxon>
        <taxon>Musaceae</taxon>
        <taxon>Musa</taxon>
    </lineage>
</organism>
<dbReference type="Pfam" id="PF12796">
    <property type="entry name" value="Ank_2"/>
    <property type="match status" value="1"/>
</dbReference>
<dbReference type="InterPro" id="IPR051681">
    <property type="entry name" value="Ser/Thr_Kinases-Pseudokinases"/>
</dbReference>
<feature type="region of interest" description="Disordered" evidence="7">
    <location>
        <begin position="44"/>
        <end position="63"/>
    </location>
</feature>
<dbReference type="SUPFAM" id="SSF56112">
    <property type="entry name" value="Protein kinase-like (PK-like)"/>
    <property type="match status" value="1"/>
</dbReference>
<dbReference type="EMBL" id="CP097510">
    <property type="protein sequence ID" value="URE27473.1"/>
    <property type="molecule type" value="Genomic_DNA"/>
</dbReference>
<evidence type="ECO:0000256" key="2">
    <source>
        <dbReference type="ARBA" id="ARBA00022679"/>
    </source>
</evidence>
<dbReference type="GO" id="GO:0005524">
    <property type="term" value="F:ATP binding"/>
    <property type="evidence" value="ECO:0007669"/>
    <property type="project" value="UniProtKB-KW"/>
</dbReference>
<accession>A0A9E7KN85</accession>
<dbReference type="AlphaFoldDB" id="A0A9E7KN85"/>
<keyword evidence="6" id="KW-0040">ANK repeat</keyword>
<dbReference type="PROSITE" id="PS50011">
    <property type="entry name" value="PROTEIN_KINASE_DOM"/>
    <property type="match status" value="1"/>
</dbReference>
<dbReference type="Gene3D" id="1.25.40.20">
    <property type="entry name" value="Ankyrin repeat-containing domain"/>
    <property type="match status" value="1"/>
</dbReference>
<feature type="repeat" description="ANK" evidence="6">
    <location>
        <begin position="103"/>
        <end position="135"/>
    </location>
</feature>